<accession>A0A368UX53</accession>
<feature type="transmembrane region" description="Helical" evidence="1">
    <location>
        <begin position="6"/>
        <end position="29"/>
    </location>
</feature>
<protein>
    <submittedName>
        <fullName evidence="3">Uncharacterized protein</fullName>
    </submittedName>
</protein>
<organism evidence="3 4">
    <name type="scientific">Marinobacter nauticus</name>
    <name type="common">Marinobacter hydrocarbonoclasticus</name>
    <name type="synonym">Marinobacter aquaeolei</name>
    <dbReference type="NCBI Taxonomy" id="2743"/>
    <lineage>
        <taxon>Bacteria</taxon>
        <taxon>Pseudomonadati</taxon>
        <taxon>Pseudomonadota</taxon>
        <taxon>Gammaproteobacteria</taxon>
        <taxon>Pseudomonadales</taxon>
        <taxon>Marinobacteraceae</taxon>
        <taxon>Marinobacter</taxon>
    </lineage>
</organism>
<dbReference type="RefSeq" id="WP_113880466.1">
    <property type="nucleotide sequence ID" value="NZ_QNSA01000011.1"/>
</dbReference>
<feature type="transmembrane region" description="Helical" evidence="1">
    <location>
        <begin position="82"/>
        <end position="105"/>
    </location>
</feature>
<dbReference type="Proteomes" id="UP000253065">
    <property type="component" value="Unassembled WGS sequence"/>
</dbReference>
<feature type="transmembrane region" description="Helical" evidence="1">
    <location>
        <begin position="233"/>
        <end position="258"/>
    </location>
</feature>
<feature type="transmembrane region" description="Helical" evidence="1">
    <location>
        <begin position="125"/>
        <end position="143"/>
    </location>
</feature>
<reference evidence="3 4" key="1">
    <citation type="submission" date="2018-07" db="EMBL/GenBank/DDBJ databases">
        <title>Freshwater and sediment microbial communities from various areas in North America, analyzing microbe dynamics in response to fracking.</title>
        <authorList>
            <person name="Lamendella R."/>
        </authorList>
    </citation>
    <scope>NUCLEOTIDE SEQUENCE [LARGE SCALE GENOMIC DNA]</scope>
    <source>
        <strain evidence="3 4">114E</strain>
        <strain evidence="2 5">114E_o</strain>
    </source>
</reference>
<gene>
    <name evidence="3" type="ORF">DET51_11114</name>
    <name evidence="2" type="ORF">DET64_11114</name>
</gene>
<dbReference type="EMBL" id="QNSA01000011">
    <property type="protein sequence ID" value="RBP69758.1"/>
    <property type="molecule type" value="Genomic_DNA"/>
</dbReference>
<evidence type="ECO:0000313" key="2">
    <source>
        <dbReference type="EMBL" id="RBP69758.1"/>
    </source>
</evidence>
<dbReference type="EMBL" id="QPJB01000011">
    <property type="protein sequence ID" value="RCW31471.1"/>
    <property type="molecule type" value="Genomic_DNA"/>
</dbReference>
<feature type="transmembrane region" description="Helical" evidence="1">
    <location>
        <begin position="279"/>
        <end position="299"/>
    </location>
</feature>
<dbReference type="Proteomes" id="UP000252795">
    <property type="component" value="Unassembled WGS sequence"/>
</dbReference>
<proteinExistence type="predicted"/>
<keyword evidence="1" id="KW-0812">Transmembrane</keyword>
<dbReference type="AlphaFoldDB" id="A0A368UX53"/>
<evidence type="ECO:0000313" key="3">
    <source>
        <dbReference type="EMBL" id="RCW31471.1"/>
    </source>
</evidence>
<name>A0A368UX53_MARNT</name>
<evidence type="ECO:0000313" key="5">
    <source>
        <dbReference type="Proteomes" id="UP000253065"/>
    </source>
</evidence>
<keyword evidence="1" id="KW-1133">Transmembrane helix</keyword>
<keyword evidence="1" id="KW-0472">Membrane</keyword>
<evidence type="ECO:0000313" key="4">
    <source>
        <dbReference type="Proteomes" id="UP000252795"/>
    </source>
</evidence>
<feature type="transmembrane region" description="Helical" evidence="1">
    <location>
        <begin position="164"/>
        <end position="184"/>
    </location>
</feature>
<comment type="caution">
    <text evidence="3">The sequence shown here is derived from an EMBL/GenBank/DDBJ whole genome shotgun (WGS) entry which is preliminary data.</text>
</comment>
<sequence length="309" mass="32939">MENTIFNVYLIVAIAGTSGLISGLIAYLWRETLKSKEEDILLPVLIGLEGTTIRDVPHAAANSLNNFFSTFWGSQKTICVTAIIRATILSMGITLFALVLGRAYAVDSLARALEDVFSGGVQSVASLYFLVVNAIFAVPSVLLTRHLVKKAASSITGYGVSKYLLLDALAAYFFVSLNLYLLYIGMNSAIAFANADLQGAIEIVKIMAQFQHINAIQWPVQSSLMVDGVSVTIYALLSFIPTLIFIGLISAALIGFCITKILHELALRTTGALALGEKTALASVASGLLIFSGVVAAWGKVLELVPSAN</sequence>
<keyword evidence="5" id="KW-1185">Reference proteome</keyword>
<evidence type="ECO:0000256" key="1">
    <source>
        <dbReference type="SAM" id="Phobius"/>
    </source>
</evidence>